<dbReference type="SUPFAM" id="SSF88659">
    <property type="entry name" value="Sigma3 and sigma4 domains of RNA polymerase sigma factors"/>
    <property type="match status" value="1"/>
</dbReference>
<evidence type="ECO:0000313" key="3">
    <source>
        <dbReference type="Proteomes" id="UP000325645"/>
    </source>
</evidence>
<dbReference type="AlphaFoldDB" id="A0A5E7WAC3"/>
<dbReference type="InterPro" id="IPR036388">
    <property type="entry name" value="WH-like_DNA-bd_sf"/>
</dbReference>
<dbReference type="GO" id="GO:0016987">
    <property type="term" value="F:sigma factor activity"/>
    <property type="evidence" value="ECO:0007669"/>
    <property type="project" value="InterPro"/>
</dbReference>
<proteinExistence type="predicted"/>
<organism evidence="2 3">
    <name type="scientific">Pseudomonas fluorescens</name>
    <dbReference type="NCBI Taxonomy" id="294"/>
    <lineage>
        <taxon>Bacteria</taxon>
        <taxon>Pseudomonadati</taxon>
        <taxon>Pseudomonadota</taxon>
        <taxon>Gammaproteobacteria</taxon>
        <taxon>Pseudomonadales</taxon>
        <taxon>Pseudomonadaceae</taxon>
        <taxon>Pseudomonas</taxon>
    </lineage>
</organism>
<dbReference type="Pfam" id="PF08281">
    <property type="entry name" value="Sigma70_r4_2"/>
    <property type="match status" value="1"/>
</dbReference>
<gene>
    <name evidence="2" type="ORF">PS943_02883</name>
</gene>
<dbReference type="InterPro" id="IPR013249">
    <property type="entry name" value="RNA_pol_sigma70_r4_t2"/>
</dbReference>
<evidence type="ECO:0000313" key="2">
    <source>
        <dbReference type="EMBL" id="VVQ32309.1"/>
    </source>
</evidence>
<reference evidence="2 3" key="1">
    <citation type="submission" date="2019-09" db="EMBL/GenBank/DDBJ databases">
        <authorList>
            <person name="Chandra G."/>
            <person name="Truman W A."/>
        </authorList>
    </citation>
    <scope>NUCLEOTIDE SEQUENCE [LARGE SCALE GENOMIC DNA]</scope>
    <source>
        <strain evidence="2">PS943</strain>
    </source>
</reference>
<name>A0A5E7WAC3_PSEFL</name>
<accession>A0A5E7WAC3</accession>
<dbReference type="InterPro" id="IPR013324">
    <property type="entry name" value="RNA_pol_sigma_r3/r4-like"/>
</dbReference>
<dbReference type="GO" id="GO:0006352">
    <property type="term" value="P:DNA-templated transcription initiation"/>
    <property type="evidence" value="ECO:0007669"/>
    <property type="project" value="InterPro"/>
</dbReference>
<feature type="domain" description="RNA polymerase sigma factor 70 region 4 type 2" evidence="1">
    <location>
        <begin position="1"/>
        <end position="41"/>
    </location>
</feature>
<dbReference type="EMBL" id="CABVJH010000004">
    <property type="protein sequence ID" value="VVQ32309.1"/>
    <property type="molecule type" value="Genomic_DNA"/>
</dbReference>
<evidence type="ECO:0000259" key="1">
    <source>
        <dbReference type="Pfam" id="PF08281"/>
    </source>
</evidence>
<protein>
    <recommendedName>
        <fullName evidence="1">RNA polymerase sigma factor 70 region 4 type 2 domain-containing protein</fullName>
    </recommendedName>
</protein>
<dbReference type="Proteomes" id="UP000325645">
    <property type="component" value="Unassembled WGS sequence"/>
</dbReference>
<sequence>MLEGLKPNVRQASLLAQCEGFTHKHIAKQMGLSLRSMERYVADPLYLFYVLRYEP</sequence>
<dbReference type="GO" id="GO:0003677">
    <property type="term" value="F:DNA binding"/>
    <property type="evidence" value="ECO:0007669"/>
    <property type="project" value="InterPro"/>
</dbReference>
<dbReference type="Gene3D" id="1.10.10.10">
    <property type="entry name" value="Winged helix-like DNA-binding domain superfamily/Winged helix DNA-binding domain"/>
    <property type="match status" value="1"/>
</dbReference>